<evidence type="ECO:0000313" key="3">
    <source>
        <dbReference type="Proteomes" id="UP000092582"/>
    </source>
</evidence>
<dbReference type="OrthoDB" id="9810066at2"/>
<protein>
    <submittedName>
        <fullName evidence="2">Phosphoribosyl transferase</fullName>
    </submittedName>
</protein>
<feature type="domain" description="Phosphoribosyltransferase" evidence="1">
    <location>
        <begin position="13"/>
        <end position="170"/>
    </location>
</feature>
<organism evidence="2 3">
    <name type="scientific">Cryobacterium arcticum</name>
    <dbReference type="NCBI Taxonomy" id="670052"/>
    <lineage>
        <taxon>Bacteria</taxon>
        <taxon>Bacillati</taxon>
        <taxon>Actinomycetota</taxon>
        <taxon>Actinomycetes</taxon>
        <taxon>Micrococcales</taxon>
        <taxon>Microbacteriaceae</taxon>
        <taxon>Cryobacterium</taxon>
    </lineage>
</organism>
<dbReference type="InterPro" id="IPR000836">
    <property type="entry name" value="PRTase_dom"/>
</dbReference>
<dbReference type="AlphaFoldDB" id="A0A1B1BKG0"/>
<dbReference type="CDD" id="cd06223">
    <property type="entry name" value="PRTases_typeI"/>
    <property type="match status" value="1"/>
</dbReference>
<dbReference type="STRING" id="670052.PA27867_2160"/>
<dbReference type="Gene3D" id="3.40.50.2020">
    <property type="match status" value="1"/>
</dbReference>
<dbReference type="Proteomes" id="UP000092582">
    <property type="component" value="Chromosome 1"/>
</dbReference>
<dbReference type="Pfam" id="PF00156">
    <property type="entry name" value="Pribosyltran"/>
    <property type="match status" value="1"/>
</dbReference>
<gene>
    <name evidence="2" type="ORF">PA27867_2160</name>
</gene>
<dbReference type="PATRIC" id="fig|670052.7.peg.2222"/>
<dbReference type="GO" id="GO:0016740">
    <property type="term" value="F:transferase activity"/>
    <property type="evidence" value="ECO:0007669"/>
    <property type="project" value="UniProtKB-KW"/>
</dbReference>
<accession>A0A1B1BKG0</accession>
<keyword evidence="3" id="KW-1185">Reference proteome</keyword>
<sequence length="225" mass="23838">MTLFADRADAGQQLARLLQSLQGLRGRDIVVLGLPRGGVPVAAEVARALHVPLDVIVVRKLGLPLDPEVAMGAIGEEGVRVLNPRVLALAEVTEAQIRTVERRERAVLDARVAELRRGRPRLDLTGRTALIVDDGVATGSTARAACRVARHLGAERVILAVPVIAAQAEGELQRPAGEAADEVIAVAAPFGFAAVGQYYRRFDPTEDAEVTALLARAADGRADTD</sequence>
<dbReference type="Gene3D" id="3.30.1310.20">
    <property type="entry name" value="PRTase-like"/>
    <property type="match status" value="1"/>
</dbReference>
<dbReference type="EMBL" id="CP016282">
    <property type="protein sequence ID" value="ANP73112.1"/>
    <property type="molecule type" value="Genomic_DNA"/>
</dbReference>
<evidence type="ECO:0000313" key="2">
    <source>
        <dbReference type="EMBL" id="ANP73112.1"/>
    </source>
</evidence>
<dbReference type="KEGG" id="cart:PA27867_2160"/>
<name>A0A1B1BKG0_9MICO</name>
<proteinExistence type="predicted"/>
<reference evidence="2 3" key="1">
    <citation type="submission" date="2016-06" db="EMBL/GenBank/DDBJ databases">
        <title>Genome sequencing of Cryobacterium arcticum PAMC 27867.</title>
        <authorList>
            <person name="Lee J."/>
            <person name="Kim O.-S."/>
        </authorList>
    </citation>
    <scope>NUCLEOTIDE SEQUENCE [LARGE SCALE GENOMIC DNA]</scope>
    <source>
        <strain evidence="2 3">PAMC 27867</strain>
    </source>
</reference>
<dbReference type="RefSeq" id="WP_066596287.1">
    <property type="nucleotide sequence ID" value="NZ_CP016282.1"/>
</dbReference>
<dbReference type="InterPro" id="IPR029057">
    <property type="entry name" value="PRTase-like"/>
</dbReference>
<dbReference type="SUPFAM" id="SSF53271">
    <property type="entry name" value="PRTase-like"/>
    <property type="match status" value="1"/>
</dbReference>
<keyword evidence="2" id="KW-0808">Transferase</keyword>
<evidence type="ECO:0000259" key="1">
    <source>
        <dbReference type="Pfam" id="PF00156"/>
    </source>
</evidence>